<dbReference type="GO" id="GO:0046166">
    <property type="term" value="P:glyceraldehyde-3-phosphate biosynthetic process"/>
    <property type="evidence" value="ECO:0007669"/>
    <property type="project" value="TreeGrafter"/>
</dbReference>
<dbReference type="PANTHER" id="PTHR21139:SF42">
    <property type="entry name" value="TRIOSEPHOSPHATE ISOMERASE"/>
    <property type="match status" value="1"/>
</dbReference>
<feature type="binding site" evidence="9">
    <location>
        <begin position="234"/>
        <end position="235"/>
    </location>
    <ligand>
        <name>substrate</name>
    </ligand>
</feature>
<comment type="subcellular location">
    <subcellularLocation>
        <location evidence="9 10">Cytoplasm</location>
    </subcellularLocation>
</comment>
<dbReference type="FunFam" id="3.20.20.70:FF:000016">
    <property type="entry name" value="Triosephosphate isomerase"/>
    <property type="match status" value="1"/>
</dbReference>
<evidence type="ECO:0000256" key="3">
    <source>
        <dbReference type="ARBA" id="ARBA00004939"/>
    </source>
</evidence>
<feature type="active site" description="Electrophile" evidence="9">
    <location>
        <position position="98"/>
    </location>
</feature>
<comment type="similarity">
    <text evidence="4 9 10">Belongs to the triosephosphate isomerase family.</text>
</comment>
<gene>
    <name evidence="9 11" type="primary">tpiA</name>
    <name evidence="11" type="ORF">Q9313_20825</name>
</gene>
<evidence type="ECO:0000256" key="2">
    <source>
        <dbReference type="ARBA" id="ARBA00004680"/>
    </source>
</evidence>
<feature type="binding site" evidence="9">
    <location>
        <position position="213"/>
    </location>
    <ligand>
        <name>substrate</name>
    </ligand>
</feature>
<dbReference type="InterPro" id="IPR013785">
    <property type="entry name" value="Aldolase_TIM"/>
</dbReference>
<dbReference type="EMBL" id="CP132303">
    <property type="protein sequence ID" value="WLS00506.1"/>
    <property type="molecule type" value="Genomic_DNA"/>
</dbReference>
<dbReference type="HAMAP" id="MF_00147_B">
    <property type="entry name" value="TIM_B"/>
    <property type="match status" value="1"/>
</dbReference>
<sequence length="256" mass="26542">MTPAIRPLLAGNWKMNGTASALATLEAIAAGIAHLPDVFDTLLCTPATLVHRAASAAKATRIQIGGQDCHTGQVGAHTGDVSADMLADCGARFVIVGHSERRADHAETDDLVCRKARAAIASGLTAIVCIGETGAEKAQGKTLAVVERQLLKSVPDSATPRNVVVAYEPVWAIGTGLTPTVKDVAEVHRFMRDQLSARFGSECAGMRLLYGGSVKGANAHELMGIDHVDGALVGGASLKAEDFLSIARAFPALAEA</sequence>
<evidence type="ECO:0000313" key="11">
    <source>
        <dbReference type="EMBL" id="WLS00506.1"/>
    </source>
</evidence>
<dbReference type="PROSITE" id="PS00171">
    <property type="entry name" value="TIM_1"/>
    <property type="match status" value="1"/>
</dbReference>
<evidence type="ECO:0000256" key="8">
    <source>
        <dbReference type="ARBA" id="ARBA00023235"/>
    </source>
</evidence>
<accession>A0AA50CR13</accession>
<dbReference type="InterPro" id="IPR020861">
    <property type="entry name" value="Triosephosphate_isomerase_AS"/>
</dbReference>
<comment type="function">
    <text evidence="9">Involved in the gluconeogenesis. Catalyzes stereospecifically the conversion of dihydroxyacetone phosphate (DHAP) to D-glyceraldehyde-3-phosphate (G3P).</text>
</comment>
<dbReference type="GO" id="GO:0006094">
    <property type="term" value="P:gluconeogenesis"/>
    <property type="evidence" value="ECO:0007669"/>
    <property type="project" value="UniProtKB-UniRule"/>
</dbReference>
<reference evidence="11 12" key="1">
    <citation type="submission" date="2023-08" db="EMBL/GenBank/DDBJ databases">
        <title>Pathogen: clinical or host-associated sample.</title>
        <authorList>
            <person name="Hergert J."/>
            <person name="Casey R."/>
            <person name="Wagner J."/>
            <person name="Young E.L."/>
            <person name="Oakeson K.F."/>
        </authorList>
    </citation>
    <scope>NUCLEOTIDE SEQUENCE [LARGE SCALE GENOMIC DNA]</scope>
    <source>
        <strain evidence="11 12">1760953</strain>
        <plasmid evidence="11 12">unnamed1</plasmid>
    </source>
</reference>
<comment type="catalytic activity">
    <reaction evidence="1">
        <text>L-erythrulose 1-phosphate = D-erythrulose 4-phosphate</text>
        <dbReference type="Rhea" id="RHEA:49588"/>
        <dbReference type="ChEBI" id="CHEBI:58002"/>
        <dbReference type="ChEBI" id="CHEBI:90796"/>
        <dbReference type="EC" id="5.3.1.33"/>
    </reaction>
</comment>
<keyword evidence="12" id="KW-1185">Reference proteome</keyword>
<dbReference type="AlphaFoldDB" id="A0AA50CR13"/>
<dbReference type="GO" id="GO:0019563">
    <property type="term" value="P:glycerol catabolic process"/>
    <property type="evidence" value="ECO:0007669"/>
    <property type="project" value="TreeGrafter"/>
</dbReference>
<dbReference type="CDD" id="cd00311">
    <property type="entry name" value="TIM"/>
    <property type="match status" value="1"/>
</dbReference>
<evidence type="ECO:0000256" key="6">
    <source>
        <dbReference type="ARBA" id="ARBA00022490"/>
    </source>
</evidence>
<evidence type="ECO:0000313" key="12">
    <source>
        <dbReference type="Proteomes" id="UP001234585"/>
    </source>
</evidence>
<evidence type="ECO:0000256" key="10">
    <source>
        <dbReference type="RuleBase" id="RU363013"/>
    </source>
</evidence>
<dbReference type="InterPro" id="IPR000652">
    <property type="entry name" value="Triosephosphate_isomerase"/>
</dbReference>
<dbReference type="EC" id="5.3.1.1" evidence="9 10"/>
<evidence type="ECO:0000256" key="4">
    <source>
        <dbReference type="ARBA" id="ARBA00007422"/>
    </source>
</evidence>
<evidence type="ECO:0000256" key="9">
    <source>
        <dbReference type="HAMAP-Rule" id="MF_00147"/>
    </source>
</evidence>
<dbReference type="GO" id="GO:0006096">
    <property type="term" value="P:glycolytic process"/>
    <property type="evidence" value="ECO:0007669"/>
    <property type="project" value="UniProtKB-UniRule"/>
</dbReference>
<comment type="pathway">
    <text evidence="3">Carbohydrate metabolism; erythritol degradation.</text>
</comment>
<dbReference type="GO" id="GO:0004807">
    <property type="term" value="F:triose-phosphate isomerase activity"/>
    <property type="evidence" value="ECO:0007669"/>
    <property type="project" value="UniProtKB-UniRule"/>
</dbReference>
<keyword evidence="6 9" id="KW-0963">Cytoplasm</keyword>
<keyword evidence="7 9" id="KW-0324">Glycolysis</keyword>
<comment type="pathway">
    <text evidence="2 9 10">Carbohydrate degradation; glycolysis; D-glyceraldehyde 3-phosphate from glycerone phosphate: step 1/1.</text>
</comment>
<comment type="catalytic activity">
    <reaction evidence="9 10">
        <text>D-glyceraldehyde 3-phosphate = dihydroxyacetone phosphate</text>
        <dbReference type="Rhea" id="RHEA:18585"/>
        <dbReference type="ChEBI" id="CHEBI:57642"/>
        <dbReference type="ChEBI" id="CHEBI:59776"/>
        <dbReference type="EC" id="5.3.1.1"/>
    </reaction>
</comment>
<dbReference type="PANTHER" id="PTHR21139">
    <property type="entry name" value="TRIOSEPHOSPHATE ISOMERASE"/>
    <property type="match status" value="1"/>
</dbReference>
<dbReference type="InterPro" id="IPR035990">
    <property type="entry name" value="TIM_sf"/>
</dbReference>
<keyword evidence="5 9" id="KW-0312">Gluconeogenesis</keyword>
<dbReference type="SUPFAM" id="SSF51351">
    <property type="entry name" value="Triosephosphate isomerase (TIM)"/>
    <property type="match status" value="1"/>
</dbReference>
<comment type="pathway">
    <text evidence="9 10">Carbohydrate biosynthesis; gluconeogenesis.</text>
</comment>
<dbReference type="InterPro" id="IPR022896">
    <property type="entry name" value="TrioseP_Isoase_bac/euk"/>
</dbReference>
<evidence type="ECO:0000256" key="7">
    <source>
        <dbReference type="ARBA" id="ARBA00023152"/>
    </source>
</evidence>
<dbReference type="GO" id="GO:0005829">
    <property type="term" value="C:cytosol"/>
    <property type="evidence" value="ECO:0007669"/>
    <property type="project" value="TreeGrafter"/>
</dbReference>
<dbReference type="NCBIfam" id="TIGR00419">
    <property type="entry name" value="tim"/>
    <property type="match status" value="1"/>
</dbReference>
<evidence type="ECO:0000256" key="1">
    <source>
        <dbReference type="ARBA" id="ARBA00000148"/>
    </source>
</evidence>
<protein>
    <recommendedName>
        <fullName evidence="9 10">Triosephosphate isomerase</fullName>
        <shortName evidence="9">TIM</shortName>
        <shortName evidence="9">TPI</shortName>
        <ecNumber evidence="9 10">5.3.1.1</ecNumber>
    </recommendedName>
    <alternativeName>
        <fullName evidence="9">Triose-phosphate isomerase</fullName>
    </alternativeName>
</protein>
<evidence type="ECO:0000256" key="5">
    <source>
        <dbReference type="ARBA" id="ARBA00022432"/>
    </source>
</evidence>
<feature type="binding site" evidence="9">
    <location>
        <position position="174"/>
    </location>
    <ligand>
        <name>substrate</name>
    </ligand>
</feature>
<dbReference type="Pfam" id="PF00121">
    <property type="entry name" value="TIM"/>
    <property type="match status" value="1"/>
</dbReference>
<dbReference type="PROSITE" id="PS51440">
    <property type="entry name" value="TIM_2"/>
    <property type="match status" value="1"/>
</dbReference>
<keyword evidence="11" id="KW-0614">Plasmid</keyword>
<name>A0AA50CR13_9HYPH</name>
<dbReference type="RefSeq" id="WP_306040197.1">
    <property type="nucleotide sequence ID" value="NZ_CP132303.1"/>
</dbReference>
<dbReference type="Proteomes" id="UP001234585">
    <property type="component" value="Plasmid unnamed1"/>
</dbReference>
<feature type="binding site" evidence="9">
    <location>
        <begin position="12"/>
        <end position="14"/>
    </location>
    <ligand>
        <name>substrate</name>
    </ligand>
</feature>
<feature type="active site" description="Proton acceptor" evidence="9">
    <location>
        <position position="168"/>
    </location>
</feature>
<keyword evidence="8 9" id="KW-0413">Isomerase</keyword>
<comment type="subunit">
    <text evidence="9 10">Homodimer.</text>
</comment>
<organism evidence="11 12">
    <name type="scientific">Shinella sumterensis</name>
    <dbReference type="NCBI Taxonomy" id="1967501"/>
    <lineage>
        <taxon>Bacteria</taxon>
        <taxon>Pseudomonadati</taxon>
        <taxon>Pseudomonadota</taxon>
        <taxon>Alphaproteobacteria</taxon>
        <taxon>Hyphomicrobiales</taxon>
        <taxon>Rhizobiaceae</taxon>
        <taxon>Shinella</taxon>
    </lineage>
</organism>
<proteinExistence type="inferred from homology"/>
<geneLocation type="plasmid" evidence="11 12">
    <name>unnamed1</name>
</geneLocation>
<dbReference type="Gene3D" id="3.20.20.70">
    <property type="entry name" value="Aldolase class I"/>
    <property type="match status" value="1"/>
</dbReference>